<organism evidence="5 6">
    <name type="scientific">Gongylonema pulchrum</name>
    <dbReference type="NCBI Taxonomy" id="637853"/>
    <lineage>
        <taxon>Eukaryota</taxon>
        <taxon>Metazoa</taxon>
        <taxon>Ecdysozoa</taxon>
        <taxon>Nematoda</taxon>
        <taxon>Chromadorea</taxon>
        <taxon>Rhabditida</taxon>
        <taxon>Spirurina</taxon>
        <taxon>Spiruromorpha</taxon>
        <taxon>Spiruroidea</taxon>
        <taxon>Gongylonematidae</taxon>
        <taxon>Gongylonema</taxon>
    </lineage>
</organism>
<dbReference type="OrthoDB" id="416253at2759"/>
<dbReference type="InterPro" id="IPR023210">
    <property type="entry name" value="NADP_OxRdtase_dom"/>
</dbReference>
<sequence length="139" mass="15502">MFSGTGKLRAIGISNYTIDHVKELLQKASVLPAVNQCEFHPHYAQKELAYSSLGSPRAVHELLTEPKIVETAAKYSCSVPQFLLAWSISQGISVLPRTSKREHVIENFKSLTIKVNDEDLQSVISDTPRKYCWDPSTVA</sequence>
<dbReference type="Pfam" id="PF00248">
    <property type="entry name" value="Aldo_ket_red"/>
    <property type="match status" value="1"/>
</dbReference>
<name>A0A3P7MRG8_9BILA</name>
<feature type="domain" description="NADP-dependent oxidoreductase" evidence="4">
    <location>
        <begin position="5"/>
        <end position="47"/>
    </location>
</feature>
<evidence type="ECO:0000256" key="3">
    <source>
        <dbReference type="ARBA" id="ARBA00023002"/>
    </source>
</evidence>
<accession>A0A3P7MRG8</accession>
<gene>
    <name evidence="5" type="ORF">GPUH_LOCUS12590</name>
</gene>
<evidence type="ECO:0000313" key="6">
    <source>
        <dbReference type="Proteomes" id="UP000271098"/>
    </source>
</evidence>
<dbReference type="PANTHER" id="PTHR43827:SF3">
    <property type="entry name" value="NADP-DEPENDENT OXIDOREDUCTASE DOMAIN-CONTAINING PROTEIN"/>
    <property type="match status" value="1"/>
</dbReference>
<proteinExistence type="inferred from homology"/>
<keyword evidence="6" id="KW-1185">Reference proteome</keyword>
<evidence type="ECO:0000313" key="5">
    <source>
        <dbReference type="EMBL" id="VDN20721.1"/>
    </source>
</evidence>
<reference evidence="5 6" key="1">
    <citation type="submission" date="2018-11" db="EMBL/GenBank/DDBJ databases">
        <authorList>
            <consortium name="Pathogen Informatics"/>
        </authorList>
    </citation>
    <scope>NUCLEOTIDE SEQUENCE [LARGE SCALE GENOMIC DNA]</scope>
</reference>
<dbReference type="InterPro" id="IPR020471">
    <property type="entry name" value="AKR"/>
</dbReference>
<dbReference type="AlphaFoldDB" id="A0A3P7MRG8"/>
<dbReference type="Proteomes" id="UP000271098">
    <property type="component" value="Unassembled WGS sequence"/>
</dbReference>
<dbReference type="GO" id="GO:0016616">
    <property type="term" value="F:oxidoreductase activity, acting on the CH-OH group of donors, NAD or NADP as acceptor"/>
    <property type="evidence" value="ECO:0007669"/>
    <property type="project" value="UniProtKB-ARBA"/>
</dbReference>
<dbReference type="EMBL" id="UYRT01079439">
    <property type="protein sequence ID" value="VDN20721.1"/>
    <property type="molecule type" value="Genomic_DNA"/>
</dbReference>
<dbReference type="PANTHER" id="PTHR43827">
    <property type="entry name" value="2,5-DIKETO-D-GLUCONIC ACID REDUCTASE"/>
    <property type="match status" value="1"/>
</dbReference>
<keyword evidence="3" id="KW-0560">Oxidoreductase</keyword>
<comment type="similarity">
    <text evidence="1">Belongs to the aldo/keto reductase family.</text>
</comment>
<evidence type="ECO:0000259" key="4">
    <source>
        <dbReference type="Pfam" id="PF00248"/>
    </source>
</evidence>
<dbReference type="Gene3D" id="3.20.20.100">
    <property type="entry name" value="NADP-dependent oxidoreductase domain"/>
    <property type="match status" value="1"/>
</dbReference>
<dbReference type="SUPFAM" id="SSF51430">
    <property type="entry name" value="NAD(P)-linked oxidoreductase"/>
    <property type="match status" value="1"/>
</dbReference>
<keyword evidence="2" id="KW-0521">NADP</keyword>
<dbReference type="InterPro" id="IPR036812">
    <property type="entry name" value="NAD(P)_OxRdtase_dom_sf"/>
</dbReference>
<evidence type="ECO:0000256" key="1">
    <source>
        <dbReference type="ARBA" id="ARBA00007905"/>
    </source>
</evidence>
<evidence type="ECO:0000256" key="2">
    <source>
        <dbReference type="ARBA" id="ARBA00022857"/>
    </source>
</evidence>
<protein>
    <recommendedName>
        <fullName evidence="4">NADP-dependent oxidoreductase domain-containing protein</fullName>
    </recommendedName>
</protein>